<organism evidence="1 2">
    <name type="scientific">Vulcanisaeta souniana JCM 11219</name>
    <dbReference type="NCBI Taxonomy" id="1293586"/>
    <lineage>
        <taxon>Archaea</taxon>
        <taxon>Thermoproteota</taxon>
        <taxon>Thermoprotei</taxon>
        <taxon>Thermoproteales</taxon>
        <taxon>Thermoproteaceae</taxon>
        <taxon>Vulcanisaeta</taxon>
    </lineage>
</organism>
<evidence type="ECO:0000313" key="2">
    <source>
        <dbReference type="Proteomes" id="UP001060771"/>
    </source>
</evidence>
<name>A0ABM8BJ94_9CREN</name>
<protein>
    <submittedName>
        <fullName evidence="1">Uncharacterized protein</fullName>
    </submittedName>
</protein>
<evidence type="ECO:0000313" key="1">
    <source>
        <dbReference type="EMBL" id="BDR91047.1"/>
    </source>
</evidence>
<accession>A0ABM8BJ94</accession>
<dbReference type="Proteomes" id="UP001060771">
    <property type="component" value="Chromosome"/>
</dbReference>
<reference evidence="2" key="1">
    <citation type="submission" date="2022-09" db="EMBL/GenBank/DDBJ databases">
        <title>Complete genome sequence of Vulcanisaeta souniana.</title>
        <authorList>
            <person name="Kato S."/>
            <person name="Itoh T."/>
            <person name="Ohkuma M."/>
        </authorList>
    </citation>
    <scope>NUCLEOTIDE SEQUENCE [LARGE SCALE GENOMIC DNA]</scope>
    <source>
        <strain evidence="2">JCM 11219</strain>
    </source>
</reference>
<dbReference type="RefSeq" id="WP_054843672.1">
    <property type="nucleotide sequence ID" value="NZ_AP026830.1"/>
</dbReference>
<keyword evidence="2" id="KW-1185">Reference proteome</keyword>
<dbReference type="EMBL" id="AP026830">
    <property type="protein sequence ID" value="BDR91047.1"/>
    <property type="molecule type" value="Genomic_DNA"/>
</dbReference>
<proteinExistence type="predicted"/>
<gene>
    <name evidence="1" type="ORF">Vsou_01400</name>
</gene>
<sequence>MISYRKSIEDNVKQAKYCKSLRDLLVSTERLLMSDLSMREFMLKLIDKFVESLTPPPKELGNRDLIGFTDELVKKLVNNLGISVVNTNGEVLNEAYEVSRIVNEKISTRSHSKDSRRRELRKLGRDVINMIHAYKNDASC</sequence>
<dbReference type="GeneID" id="76205693"/>